<name>A0A4Y7LHI8_PAPSO</name>
<evidence type="ECO:0000313" key="2">
    <source>
        <dbReference type="Proteomes" id="UP000316621"/>
    </source>
</evidence>
<dbReference type="Proteomes" id="UP000316621">
    <property type="component" value="Chromosome 11"/>
</dbReference>
<evidence type="ECO:0000313" key="1">
    <source>
        <dbReference type="EMBL" id="RZC84447.1"/>
    </source>
</evidence>
<gene>
    <name evidence="1" type="ORF">C5167_047235</name>
</gene>
<proteinExistence type="predicted"/>
<dbReference type="Gramene" id="RZC84447">
    <property type="protein sequence ID" value="RZC84447"/>
    <property type="gene ID" value="C5167_047235"/>
</dbReference>
<keyword evidence="2" id="KW-1185">Reference proteome</keyword>
<reference evidence="1 2" key="1">
    <citation type="journal article" date="2018" name="Science">
        <title>The opium poppy genome and morphinan production.</title>
        <authorList>
            <person name="Guo L."/>
            <person name="Winzer T."/>
            <person name="Yang X."/>
            <person name="Li Y."/>
            <person name="Ning Z."/>
            <person name="He Z."/>
            <person name="Teodor R."/>
            <person name="Lu Y."/>
            <person name="Bowser T.A."/>
            <person name="Graham I.A."/>
            <person name="Ye K."/>
        </authorList>
    </citation>
    <scope>NUCLEOTIDE SEQUENCE [LARGE SCALE GENOMIC DNA]</scope>
    <source>
        <strain evidence="2">cv. HN1</strain>
        <tissue evidence="1">Leaves</tissue>
    </source>
</reference>
<accession>A0A4Y7LHI8</accession>
<dbReference type="AlphaFoldDB" id="A0A4Y7LHI8"/>
<dbReference type="EMBL" id="CM010725">
    <property type="protein sequence ID" value="RZC84447.1"/>
    <property type="molecule type" value="Genomic_DNA"/>
</dbReference>
<sequence length="105" mass="12107">MDCKLSGESSFCMYISASFYLQKMLSDSAMCSAKLDFLLAEQVDLELRVNKLFLIDYLSQCSGYVLEVQQYFFASVLRRKEAYPVIVDGWAQRCDGIEDQIDWQS</sequence>
<protein>
    <submittedName>
        <fullName evidence="1">Uncharacterized protein</fullName>
    </submittedName>
</protein>
<organism evidence="1 2">
    <name type="scientific">Papaver somniferum</name>
    <name type="common">Opium poppy</name>
    <dbReference type="NCBI Taxonomy" id="3469"/>
    <lineage>
        <taxon>Eukaryota</taxon>
        <taxon>Viridiplantae</taxon>
        <taxon>Streptophyta</taxon>
        <taxon>Embryophyta</taxon>
        <taxon>Tracheophyta</taxon>
        <taxon>Spermatophyta</taxon>
        <taxon>Magnoliopsida</taxon>
        <taxon>Ranunculales</taxon>
        <taxon>Papaveraceae</taxon>
        <taxon>Papaveroideae</taxon>
        <taxon>Papaver</taxon>
    </lineage>
</organism>